<dbReference type="RefSeq" id="WP_120259387.1">
    <property type="nucleotide sequence ID" value="NZ_RAPY01000002.1"/>
</dbReference>
<keyword evidence="3" id="KW-1185">Reference proteome</keyword>
<evidence type="ECO:0000313" key="2">
    <source>
        <dbReference type="EMBL" id="RKE52335.1"/>
    </source>
</evidence>
<evidence type="ECO:0000313" key="3">
    <source>
        <dbReference type="Proteomes" id="UP000286246"/>
    </source>
</evidence>
<sequence length="188" mass="21953">MGKYTFFVLLLLGCYTAQAQITDITVNKENFESSGFPFKGKRVLQVEHIQTEKEDNYIIFSKEERGADPDKLYAQQFQRKDGMWVPIVEETIVEDGIITSVWESRKAFFDADKDGKLDAVFIYSRHPKDHVEKQLSCIALVLYKGQFYRLRAEAEDGYTKTSYSDNYASLPTEVKENVERYWENLDKR</sequence>
<dbReference type="OrthoDB" id="1246124at2"/>
<proteinExistence type="predicted"/>
<evidence type="ECO:0000256" key="1">
    <source>
        <dbReference type="SAM" id="SignalP"/>
    </source>
</evidence>
<accession>A0A420B6U5</accession>
<gene>
    <name evidence="2" type="ORF">DFQ12_2569</name>
</gene>
<evidence type="ECO:0008006" key="4">
    <source>
        <dbReference type="Google" id="ProtNLM"/>
    </source>
</evidence>
<feature type="signal peptide" evidence="1">
    <location>
        <begin position="1"/>
        <end position="19"/>
    </location>
</feature>
<organism evidence="2 3">
    <name type="scientific">Sphingobacterium detergens</name>
    <dbReference type="NCBI Taxonomy" id="1145106"/>
    <lineage>
        <taxon>Bacteria</taxon>
        <taxon>Pseudomonadati</taxon>
        <taxon>Bacteroidota</taxon>
        <taxon>Sphingobacteriia</taxon>
        <taxon>Sphingobacteriales</taxon>
        <taxon>Sphingobacteriaceae</taxon>
        <taxon>Sphingobacterium</taxon>
    </lineage>
</organism>
<name>A0A420B6U5_SPHD1</name>
<reference evidence="2 3" key="1">
    <citation type="submission" date="2018-09" db="EMBL/GenBank/DDBJ databases">
        <title>Genomic Encyclopedia of Type Strains, Phase III (KMG-III): the genomes of soil and plant-associated and newly described type strains.</title>
        <authorList>
            <person name="Whitman W."/>
        </authorList>
    </citation>
    <scope>NUCLEOTIDE SEQUENCE [LARGE SCALE GENOMIC DNA]</scope>
    <source>
        <strain evidence="2 3">CECT 7938</strain>
    </source>
</reference>
<dbReference type="AlphaFoldDB" id="A0A420B6U5"/>
<dbReference type="Proteomes" id="UP000286246">
    <property type="component" value="Unassembled WGS sequence"/>
</dbReference>
<keyword evidence="1" id="KW-0732">Signal</keyword>
<feature type="chain" id="PRO_5019476763" description="WG repeat protein" evidence="1">
    <location>
        <begin position="20"/>
        <end position="188"/>
    </location>
</feature>
<comment type="caution">
    <text evidence="2">The sequence shown here is derived from an EMBL/GenBank/DDBJ whole genome shotgun (WGS) entry which is preliminary data.</text>
</comment>
<protein>
    <recommendedName>
        <fullName evidence="4">WG repeat protein</fullName>
    </recommendedName>
</protein>
<dbReference type="EMBL" id="RAPY01000002">
    <property type="protein sequence ID" value="RKE52335.1"/>
    <property type="molecule type" value="Genomic_DNA"/>
</dbReference>